<evidence type="ECO:0000313" key="8">
    <source>
        <dbReference type="Proteomes" id="UP000066042"/>
    </source>
</evidence>
<evidence type="ECO:0000256" key="6">
    <source>
        <dbReference type="SAM" id="Phobius"/>
    </source>
</evidence>
<protein>
    <recommendedName>
        <fullName evidence="9">Polysaccharide biosynthesis protein C-terminal domain-containing protein</fullName>
    </recommendedName>
</protein>
<dbReference type="STRING" id="55802.TBCH5v1_0317"/>
<feature type="transmembrane region" description="Helical" evidence="6">
    <location>
        <begin position="52"/>
        <end position="70"/>
    </location>
</feature>
<gene>
    <name evidence="7" type="ORF">TBCH5v1_0317</name>
</gene>
<dbReference type="PANTHER" id="PTHR30250:SF11">
    <property type="entry name" value="O-ANTIGEN TRANSPORTER-RELATED"/>
    <property type="match status" value="1"/>
</dbReference>
<dbReference type="EMBL" id="CP013050">
    <property type="protein sequence ID" value="ALM74293.1"/>
    <property type="molecule type" value="Genomic_DNA"/>
</dbReference>
<evidence type="ECO:0008006" key="9">
    <source>
        <dbReference type="Google" id="ProtNLM"/>
    </source>
</evidence>
<keyword evidence="3 6" id="KW-0812">Transmembrane</keyword>
<accession>A0A0S1X931</accession>
<organism evidence="7 8">
    <name type="scientific">Thermococcus barophilus</name>
    <dbReference type="NCBI Taxonomy" id="55802"/>
    <lineage>
        <taxon>Archaea</taxon>
        <taxon>Methanobacteriati</taxon>
        <taxon>Methanobacteriota</taxon>
        <taxon>Thermococci</taxon>
        <taxon>Thermococcales</taxon>
        <taxon>Thermococcaceae</taxon>
        <taxon>Thermococcus</taxon>
    </lineage>
</organism>
<name>A0A0S1X931_THEBA</name>
<feature type="transmembrane region" description="Helical" evidence="6">
    <location>
        <begin position="12"/>
        <end position="32"/>
    </location>
</feature>
<proteinExistence type="predicted"/>
<feature type="transmembrane region" description="Helical" evidence="6">
    <location>
        <begin position="304"/>
        <end position="323"/>
    </location>
</feature>
<feature type="transmembrane region" description="Helical" evidence="6">
    <location>
        <begin position="90"/>
        <end position="111"/>
    </location>
</feature>
<evidence type="ECO:0000256" key="4">
    <source>
        <dbReference type="ARBA" id="ARBA00022989"/>
    </source>
</evidence>
<evidence type="ECO:0000256" key="1">
    <source>
        <dbReference type="ARBA" id="ARBA00004651"/>
    </source>
</evidence>
<sequence>MSYERKVLIRHSIASIVALALFGISRFLYSIIISRKFGVETLGSANSLISQAFLVAMPLSFFAVALGKYSSEFLAKEDVEKIKSMTSISFSFPLIGILLAPLNIHLAILSVLRAVQLTFRNFIYGIHRGEIYAYIMILGFIPFVASFYSNDPYLPYIALLFTISSFAFIYLFKKGLLGKPRKDEFHILLRYSSFAFLGTLSGVFLVQGPYFLSEKLGNALIAGKVSASLSAAFLLTYLPQVLQSAIMPLYSYKYGKEELNYVKLLAERTTELLSTFTAFVVFALLLVGREVISFLFGFNLGNEFYIALLAVEIYIAYNPSIVALNSTRYVKEGSFIATVGALVALITWIPLIRMLNEYGAVMGLLLGYLTILCGTAYLSHKKLKISPKSYKPLLFAIPLQLLVFTSKIVLFTGILLYMLTIKDKIKEGIKAFHGRES</sequence>
<feature type="transmembrane region" description="Helical" evidence="6">
    <location>
        <begin position="193"/>
        <end position="212"/>
    </location>
</feature>
<evidence type="ECO:0000256" key="5">
    <source>
        <dbReference type="ARBA" id="ARBA00023136"/>
    </source>
</evidence>
<reference evidence="7 8" key="1">
    <citation type="journal article" date="2016" name="Genome Announc.">
        <title>Complete genome sequence of the hyperthermophilic and piezophilic archaeon Thermococcus barophilus Ch5, capable of growth at the expense of hydrogenogenesis from carbon monoxide and formate.</title>
        <authorList>
            <person name="Oger P."/>
            <person name="Sokolova T.G."/>
            <person name="Kozhevnikova D.A."/>
            <person name="Taranov E.A."/>
            <person name="Vannier P."/>
            <person name="Lee H.S."/>
            <person name="Kwon K.K."/>
            <person name="Kang S.G."/>
            <person name="Lee J.H."/>
            <person name="Bonch-Osmolovskaya E.A."/>
            <person name="Lebedinsky A.V."/>
        </authorList>
    </citation>
    <scope>NUCLEOTIDE SEQUENCE [LARGE SCALE GENOMIC DNA]</scope>
    <source>
        <strain evidence="8">Ch5</strain>
    </source>
</reference>
<dbReference type="PANTHER" id="PTHR30250">
    <property type="entry name" value="PST FAMILY PREDICTED COLANIC ACID TRANSPORTER"/>
    <property type="match status" value="1"/>
</dbReference>
<dbReference type="Proteomes" id="UP000066042">
    <property type="component" value="Chromosome"/>
</dbReference>
<comment type="subcellular location">
    <subcellularLocation>
        <location evidence="1">Cell membrane</location>
        <topology evidence="1">Multi-pass membrane protein</topology>
    </subcellularLocation>
</comment>
<keyword evidence="4 6" id="KW-1133">Transmembrane helix</keyword>
<dbReference type="RefSeq" id="WP_056933229.1">
    <property type="nucleotide sequence ID" value="NZ_CP013050.1"/>
</dbReference>
<dbReference type="AlphaFoldDB" id="A0A0S1X931"/>
<evidence type="ECO:0000256" key="2">
    <source>
        <dbReference type="ARBA" id="ARBA00022475"/>
    </source>
</evidence>
<keyword evidence="5 6" id="KW-0472">Membrane</keyword>
<dbReference type="PATRIC" id="fig|55802.8.peg.311"/>
<evidence type="ECO:0000313" key="7">
    <source>
        <dbReference type="EMBL" id="ALM74293.1"/>
    </source>
</evidence>
<evidence type="ECO:0000256" key="3">
    <source>
        <dbReference type="ARBA" id="ARBA00022692"/>
    </source>
</evidence>
<feature type="transmembrane region" description="Helical" evidence="6">
    <location>
        <begin position="131"/>
        <end position="148"/>
    </location>
</feature>
<dbReference type="GO" id="GO:0005886">
    <property type="term" value="C:plasma membrane"/>
    <property type="evidence" value="ECO:0007669"/>
    <property type="project" value="UniProtKB-SubCell"/>
</dbReference>
<feature type="transmembrane region" description="Helical" evidence="6">
    <location>
        <begin position="335"/>
        <end position="352"/>
    </location>
</feature>
<feature type="transmembrane region" description="Helical" evidence="6">
    <location>
        <begin position="358"/>
        <end position="380"/>
    </location>
</feature>
<feature type="transmembrane region" description="Helical" evidence="6">
    <location>
        <begin position="272"/>
        <end position="298"/>
    </location>
</feature>
<dbReference type="GeneID" id="26135609"/>
<feature type="transmembrane region" description="Helical" evidence="6">
    <location>
        <begin position="154"/>
        <end position="172"/>
    </location>
</feature>
<dbReference type="InterPro" id="IPR050833">
    <property type="entry name" value="Poly_Biosynth_Transport"/>
</dbReference>
<feature type="transmembrane region" description="Helical" evidence="6">
    <location>
        <begin position="392"/>
        <end position="419"/>
    </location>
</feature>
<keyword evidence="2" id="KW-1003">Cell membrane</keyword>